<sequence length="201" mass="22967">MKLTGTPAQLKMFAALSKLLNQKPTVQVSITAIVKTAGVSRSAFYLYYSDLPAFFKDLQDRLLAHVEKAQDDHLKSAINATAISPDFENAYPVFFSLTKAVQDNFMLFKGLTEQKESRQFIEAFQFSLSETLFSNLTENMENKEFFDGIPSDYAMPMFFSSILIIILHWLHKKNPELAQVIARLITRSRYVAPYELFKKAD</sequence>
<dbReference type="InterPro" id="IPR009057">
    <property type="entry name" value="Homeodomain-like_sf"/>
</dbReference>
<dbReference type="InterPro" id="IPR001647">
    <property type="entry name" value="HTH_TetR"/>
</dbReference>
<dbReference type="AlphaFoldDB" id="A0A6P1E7X1"/>
<evidence type="ECO:0000256" key="1">
    <source>
        <dbReference type="ARBA" id="ARBA00023125"/>
    </source>
</evidence>
<evidence type="ECO:0000313" key="5">
    <source>
        <dbReference type="Proteomes" id="UP000465035"/>
    </source>
</evidence>
<keyword evidence="1 2" id="KW-0238">DNA-binding</keyword>
<dbReference type="GO" id="GO:0003677">
    <property type="term" value="F:DNA binding"/>
    <property type="evidence" value="ECO:0007669"/>
    <property type="project" value="UniProtKB-UniRule"/>
</dbReference>
<dbReference type="Pfam" id="PF14278">
    <property type="entry name" value="TetR_C_8"/>
    <property type="match status" value="1"/>
</dbReference>
<evidence type="ECO:0000256" key="2">
    <source>
        <dbReference type="PROSITE-ProRule" id="PRU00335"/>
    </source>
</evidence>
<feature type="DNA-binding region" description="H-T-H motif" evidence="2">
    <location>
        <begin position="29"/>
        <end position="48"/>
    </location>
</feature>
<dbReference type="PANTHER" id="PTHR43479:SF11">
    <property type="entry name" value="ACREF_ENVCD OPERON REPRESSOR-RELATED"/>
    <property type="match status" value="1"/>
</dbReference>
<organism evidence="4 5">
    <name type="scientific">Lentilactobacillus hilgardii</name>
    <name type="common">Lactobacillus hilgardii</name>
    <dbReference type="NCBI Taxonomy" id="1588"/>
    <lineage>
        <taxon>Bacteria</taxon>
        <taxon>Bacillati</taxon>
        <taxon>Bacillota</taxon>
        <taxon>Bacilli</taxon>
        <taxon>Lactobacillales</taxon>
        <taxon>Lactobacillaceae</taxon>
        <taxon>Lentilactobacillus</taxon>
    </lineage>
</organism>
<dbReference type="GeneID" id="69057402"/>
<dbReference type="SMR" id="A0A6P1E7X1"/>
<feature type="domain" description="HTH tetR-type" evidence="3">
    <location>
        <begin position="6"/>
        <end position="66"/>
    </location>
</feature>
<dbReference type="PROSITE" id="PS50977">
    <property type="entry name" value="HTH_TETR_2"/>
    <property type="match status" value="1"/>
</dbReference>
<proteinExistence type="predicted"/>
<dbReference type="EMBL" id="CP047121">
    <property type="protein sequence ID" value="QHB51331.1"/>
    <property type="molecule type" value="Genomic_DNA"/>
</dbReference>
<reference evidence="4 5" key="1">
    <citation type="submission" date="2019-12" db="EMBL/GenBank/DDBJ databases">
        <title>Lactobacillus hilgardii FLUB.</title>
        <authorList>
            <person name="Gustaw K."/>
        </authorList>
    </citation>
    <scope>NUCLEOTIDE SEQUENCE [LARGE SCALE GENOMIC DNA]</scope>
    <source>
        <strain evidence="4 5">FLUB</strain>
    </source>
</reference>
<evidence type="ECO:0000313" key="4">
    <source>
        <dbReference type="EMBL" id="QHB51331.1"/>
    </source>
</evidence>
<name>A0A6P1E7X1_LENHI</name>
<dbReference type="SUPFAM" id="SSF46689">
    <property type="entry name" value="Homeodomain-like"/>
    <property type="match status" value="1"/>
</dbReference>
<dbReference type="RefSeq" id="WP_003552273.1">
    <property type="nucleotide sequence ID" value="NZ_CABKOL010000106.1"/>
</dbReference>
<dbReference type="InterPro" id="IPR050624">
    <property type="entry name" value="HTH-type_Tx_Regulator"/>
</dbReference>
<accession>A0A6P1E7X1</accession>
<evidence type="ECO:0000259" key="3">
    <source>
        <dbReference type="PROSITE" id="PS50977"/>
    </source>
</evidence>
<protein>
    <submittedName>
        <fullName evidence="4">TetR family transcriptional regulator</fullName>
    </submittedName>
</protein>
<dbReference type="Gene3D" id="1.10.357.10">
    <property type="entry name" value="Tetracycline Repressor, domain 2"/>
    <property type="match status" value="1"/>
</dbReference>
<dbReference type="Proteomes" id="UP000465035">
    <property type="component" value="Chromosome"/>
</dbReference>
<dbReference type="InterPro" id="IPR039532">
    <property type="entry name" value="TetR_C_Firmicutes"/>
</dbReference>
<gene>
    <name evidence="4" type="ORF">GQR93_03395</name>
</gene>
<dbReference type="PANTHER" id="PTHR43479">
    <property type="entry name" value="ACREF/ENVCD OPERON REPRESSOR-RELATED"/>
    <property type="match status" value="1"/>
</dbReference>